<dbReference type="EMBL" id="BGZK01000484">
    <property type="protein sequence ID" value="GBP46462.1"/>
    <property type="molecule type" value="Genomic_DNA"/>
</dbReference>
<dbReference type="AlphaFoldDB" id="A0A4C1W7E4"/>
<keyword evidence="2" id="KW-1185">Reference proteome</keyword>
<dbReference type="Proteomes" id="UP000299102">
    <property type="component" value="Unassembled WGS sequence"/>
</dbReference>
<protein>
    <submittedName>
        <fullName evidence="1">Uncharacterized protein</fullName>
    </submittedName>
</protein>
<reference evidence="1 2" key="1">
    <citation type="journal article" date="2019" name="Commun. Biol.">
        <title>The bagworm genome reveals a unique fibroin gene that provides high tensile strength.</title>
        <authorList>
            <person name="Kono N."/>
            <person name="Nakamura H."/>
            <person name="Ohtoshi R."/>
            <person name="Tomita M."/>
            <person name="Numata K."/>
            <person name="Arakawa K."/>
        </authorList>
    </citation>
    <scope>NUCLEOTIDE SEQUENCE [LARGE SCALE GENOMIC DNA]</scope>
</reference>
<evidence type="ECO:0000313" key="2">
    <source>
        <dbReference type="Proteomes" id="UP000299102"/>
    </source>
</evidence>
<evidence type="ECO:0000313" key="1">
    <source>
        <dbReference type="EMBL" id="GBP46462.1"/>
    </source>
</evidence>
<comment type="caution">
    <text evidence="1">The sequence shown here is derived from an EMBL/GenBank/DDBJ whole genome shotgun (WGS) entry which is preliminary data.</text>
</comment>
<sequence length="74" mass="8188">MPHPVKLAGRRGMQPNSTQNFGGFHDIPGMILLLTFRITSVWLDDPSRQDSTLMCMLLISFEPKKSSRSGGLLG</sequence>
<accession>A0A4C1W7E4</accession>
<organism evidence="1 2">
    <name type="scientific">Eumeta variegata</name>
    <name type="common">Bagworm moth</name>
    <name type="synonym">Eumeta japonica</name>
    <dbReference type="NCBI Taxonomy" id="151549"/>
    <lineage>
        <taxon>Eukaryota</taxon>
        <taxon>Metazoa</taxon>
        <taxon>Ecdysozoa</taxon>
        <taxon>Arthropoda</taxon>
        <taxon>Hexapoda</taxon>
        <taxon>Insecta</taxon>
        <taxon>Pterygota</taxon>
        <taxon>Neoptera</taxon>
        <taxon>Endopterygota</taxon>
        <taxon>Lepidoptera</taxon>
        <taxon>Glossata</taxon>
        <taxon>Ditrysia</taxon>
        <taxon>Tineoidea</taxon>
        <taxon>Psychidae</taxon>
        <taxon>Oiketicinae</taxon>
        <taxon>Eumeta</taxon>
    </lineage>
</organism>
<proteinExistence type="predicted"/>
<gene>
    <name evidence="1" type="ORF">EVAR_28041_1</name>
</gene>
<name>A0A4C1W7E4_EUMVA</name>